<gene>
    <name evidence="1" type="ORF">LSALG_LOCUS28653</name>
</gene>
<dbReference type="Proteomes" id="UP001177003">
    <property type="component" value="Chromosome 6"/>
</dbReference>
<dbReference type="EMBL" id="OX465082">
    <property type="protein sequence ID" value="CAI9289413.1"/>
    <property type="molecule type" value="Genomic_DNA"/>
</dbReference>
<evidence type="ECO:0000313" key="2">
    <source>
        <dbReference type="Proteomes" id="UP001177003"/>
    </source>
</evidence>
<accession>A0AA35ZC16</accession>
<dbReference type="Gene3D" id="1.10.510.10">
    <property type="entry name" value="Transferase(Phosphotransferase) domain 1"/>
    <property type="match status" value="1"/>
</dbReference>
<dbReference type="SUPFAM" id="SSF56112">
    <property type="entry name" value="Protein kinase-like (PK-like)"/>
    <property type="match status" value="1"/>
</dbReference>
<organism evidence="1 2">
    <name type="scientific">Lactuca saligna</name>
    <name type="common">Willowleaf lettuce</name>
    <dbReference type="NCBI Taxonomy" id="75948"/>
    <lineage>
        <taxon>Eukaryota</taxon>
        <taxon>Viridiplantae</taxon>
        <taxon>Streptophyta</taxon>
        <taxon>Embryophyta</taxon>
        <taxon>Tracheophyta</taxon>
        <taxon>Spermatophyta</taxon>
        <taxon>Magnoliopsida</taxon>
        <taxon>eudicotyledons</taxon>
        <taxon>Gunneridae</taxon>
        <taxon>Pentapetalae</taxon>
        <taxon>asterids</taxon>
        <taxon>campanulids</taxon>
        <taxon>Asterales</taxon>
        <taxon>Asteraceae</taxon>
        <taxon>Cichorioideae</taxon>
        <taxon>Cichorieae</taxon>
        <taxon>Lactucinae</taxon>
        <taxon>Lactuca</taxon>
    </lineage>
</organism>
<evidence type="ECO:0000313" key="1">
    <source>
        <dbReference type="EMBL" id="CAI9289413.1"/>
    </source>
</evidence>
<keyword evidence="2" id="KW-1185">Reference proteome</keyword>
<dbReference type="InterPro" id="IPR011009">
    <property type="entry name" value="Kinase-like_dom_sf"/>
</dbReference>
<reference evidence="1" key="1">
    <citation type="submission" date="2023-04" db="EMBL/GenBank/DDBJ databases">
        <authorList>
            <person name="Vijverberg K."/>
            <person name="Xiong W."/>
            <person name="Schranz E."/>
        </authorList>
    </citation>
    <scope>NUCLEOTIDE SEQUENCE</scope>
</reference>
<protein>
    <recommendedName>
        <fullName evidence="3">Serine-threonine/tyrosine-protein kinase catalytic domain-containing protein</fullName>
    </recommendedName>
</protein>
<evidence type="ECO:0008006" key="3">
    <source>
        <dbReference type="Google" id="ProtNLM"/>
    </source>
</evidence>
<dbReference type="AlphaFoldDB" id="A0AA35ZC16"/>
<proteinExistence type="predicted"/>
<name>A0AA35ZC16_LACSI</name>
<sequence length="106" mass="12099">MNYTDKQLTTAVRFKGLRPGFAGTESGAPPRLLSLVQSCWDVDMDNRPSFDDIISKLDLSMGWKELERALLYMRKLLETTAYERSSLHPLVGFMKTLPIEHYGSFP</sequence>